<dbReference type="EMBL" id="FNOJ01000001">
    <property type="protein sequence ID" value="SDW03403.1"/>
    <property type="molecule type" value="Genomic_DNA"/>
</dbReference>
<proteinExistence type="predicted"/>
<protein>
    <submittedName>
        <fullName evidence="1">Uncharacterized protein</fullName>
    </submittedName>
</protein>
<sequence>MNGSCISHIVCKWVLISIIHVIAEMSIVNATVSCSDRVCLDGIAQTVNDCRDEAWLAADNMGSGHDARSLQAGGRSR</sequence>
<keyword evidence="2" id="KW-1185">Reference proteome</keyword>
<evidence type="ECO:0000313" key="1">
    <source>
        <dbReference type="EMBL" id="SDW03403.1"/>
    </source>
</evidence>
<gene>
    <name evidence="1" type="ORF">SAMN04489725_101137</name>
</gene>
<dbReference type="Proteomes" id="UP000182589">
    <property type="component" value="Unassembled WGS sequence"/>
</dbReference>
<dbReference type="STRING" id="89784.SAMN04489725_101137"/>
<accession>A0A1H2Q897</accession>
<dbReference type="AlphaFoldDB" id="A0A1H2Q897"/>
<evidence type="ECO:0000313" key="2">
    <source>
        <dbReference type="Proteomes" id="UP000182589"/>
    </source>
</evidence>
<reference evidence="2" key="1">
    <citation type="submission" date="2016-10" db="EMBL/GenBank/DDBJ databases">
        <authorList>
            <person name="Varghese N."/>
        </authorList>
    </citation>
    <scope>NUCLEOTIDE SEQUENCE [LARGE SCALE GENOMIC DNA]</scope>
    <source>
        <strain evidence="2">DSM 12489</strain>
    </source>
</reference>
<organism evidence="1 2">
    <name type="scientific">Alicyclobacillus hesperidum</name>
    <dbReference type="NCBI Taxonomy" id="89784"/>
    <lineage>
        <taxon>Bacteria</taxon>
        <taxon>Bacillati</taxon>
        <taxon>Bacillota</taxon>
        <taxon>Bacilli</taxon>
        <taxon>Bacillales</taxon>
        <taxon>Alicyclobacillaceae</taxon>
        <taxon>Alicyclobacillus</taxon>
    </lineage>
</organism>
<name>A0A1H2Q897_9BACL</name>